<dbReference type="VEuPathDB" id="FungiDB:P168DRAFT_326140"/>
<keyword evidence="3" id="KW-1185">Reference proteome</keyword>
<dbReference type="OrthoDB" id="5332384at2759"/>
<protein>
    <submittedName>
        <fullName evidence="2">Uncharacterized protein</fullName>
    </submittedName>
</protein>
<proteinExistence type="predicted"/>
<feature type="signal peptide" evidence="1">
    <location>
        <begin position="1"/>
        <end position="24"/>
    </location>
</feature>
<dbReference type="AlphaFoldDB" id="A0A2I1D7H8"/>
<sequence>MPTNSTKLLLPLTALFLQGSITSACEVWSGVQHTFYGYPDNDPPGAAISQDCGRGFTAGGTGTFSDPLTMATAPGELENCEVVYVPYLKKYLRNEDYCAQCVVDWQSGLRHIDVWTGESTVNGGEDQINCEKQLTTAESIYTIIRSPRGDLEVDPNPIYTPGNDGQTCHADRVYPGFDSQQIC</sequence>
<reference evidence="2" key="1">
    <citation type="submission" date="2016-12" db="EMBL/GenBank/DDBJ databases">
        <title>The genomes of Aspergillus section Nigri reveals drivers in fungal speciation.</title>
        <authorList>
            <consortium name="DOE Joint Genome Institute"/>
            <person name="Vesth T.C."/>
            <person name="Nybo J."/>
            <person name="Theobald S."/>
            <person name="Brandl J."/>
            <person name="Frisvad J.C."/>
            <person name="Nielsen K.F."/>
            <person name="Lyhne E.K."/>
            <person name="Kogle M.E."/>
            <person name="Kuo A."/>
            <person name="Riley R."/>
            <person name="Clum A."/>
            <person name="Nolan M."/>
            <person name="Lipzen A."/>
            <person name="Salamov A."/>
            <person name="Henrissat B."/>
            <person name="Wiebenga A."/>
            <person name="De vries R.P."/>
            <person name="Grigoriev I.V."/>
            <person name="Mortensen U.H."/>
            <person name="Andersen M.R."/>
            <person name="Baker S.E."/>
        </authorList>
    </citation>
    <scope>NUCLEOTIDE SEQUENCE</scope>
    <source>
        <strain evidence="2">IBT 28561</strain>
    </source>
</reference>
<gene>
    <name evidence="2" type="ORF">P168DRAFT_326140</name>
</gene>
<dbReference type="Proteomes" id="UP000234254">
    <property type="component" value="Unassembled WGS sequence"/>
</dbReference>
<dbReference type="EMBL" id="MSFM01000004">
    <property type="protein sequence ID" value="PKY05830.1"/>
    <property type="molecule type" value="Genomic_DNA"/>
</dbReference>
<organism evidence="2 3">
    <name type="scientific">Aspergillus campestris (strain IBT 28561)</name>
    <dbReference type="NCBI Taxonomy" id="1392248"/>
    <lineage>
        <taxon>Eukaryota</taxon>
        <taxon>Fungi</taxon>
        <taxon>Dikarya</taxon>
        <taxon>Ascomycota</taxon>
        <taxon>Pezizomycotina</taxon>
        <taxon>Eurotiomycetes</taxon>
        <taxon>Eurotiomycetidae</taxon>
        <taxon>Eurotiales</taxon>
        <taxon>Aspergillaceae</taxon>
        <taxon>Aspergillus</taxon>
        <taxon>Aspergillus subgen. Circumdati</taxon>
    </lineage>
</organism>
<keyword evidence="1" id="KW-0732">Signal</keyword>
<dbReference type="RefSeq" id="XP_024694424.1">
    <property type="nucleotide sequence ID" value="XM_024841091.1"/>
</dbReference>
<name>A0A2I1D7H8_ASPC2</name>
<evidence type="ECO:0000256" key="1">
    <source>
        <dbReference type="SAM" id="SignalP"/>
    </source>
</evidence>
<feature type="chain" id="PRO_5014116853" evidence="1">
    <location>
        <begin position="25"/>
        <end position="183"/>
    </location>
</feature>
<accession>A0A2I1D7H8</accession>
<evidence type="ECO:0000313" key="3">
    <source>
        <dbReference type="Proteomes" id="UP000234254"/>
    </source>
</evidence>
<dbReference type="GeneID" id="36548615"/>
<evidence type="ECO:0000313" key="2">
    <source>
        <dbReference type="EMBL" id="PKY05830.1"/>
    </source>
</evidence>
<comment type="caution">
    <text evidence="2">The sequence shown here is derived from an EMBL/GenBank/DDBJ whole genome shotgun (WGS) entry which is preliminary data.</text>
</comment>
<dbReference type="PROSITE" id="PS51257">
    <property type="entry name" value="PROKAR_LIPOPROTEIN"/>
    <property type="match status" value="1"/>
</dbReference>